<feature type="compositionally biased region" description="Polar residues" evidence="1">
    <location>
        <begin position="71"/>
        <end position="87"/>
    </location>
</feature>
<feature type="compositionally biased region" description="Basic and acidic residues" evidence="1">
    <location>
        <begin position="118"/>
        <end position="128"/>
    </location>
</feature>
<dbReference type="AlphaFoldDB" id="A0A9X0CR62"/>
<keyword evidence="3" id="KW-1185">Reference proteome</keyword>
<feature type="region of interest" description="Disordered" evidence="1">
    <location>
        <begin position="44"/>
        <end position="143"/>
    </location>
</feature>
<sequence>MKVNVKNRSNLTSWTRKQRLQMKLKLSREKNQELVAREELVDTLNSAPEMLDAADGKSGGSETEKYGLSFQLHSQSLAKNAPNSANDLPSAPTHEFRENVPSESTGAVQSNGQSQVDGEEKKKPEHVSDLVSMWNSKTEVYDI</sequence>
<comment type="caution">
    <text evidence="2">The sequence shown here is derived from an EMBL/GenBank/DDBJ whole genome shotgun (WGS) entry which is preliminary data.</text>
</comment>
<dbReference type="EMBL" id="MU826864">
    <property type="protein sequence ID" value="KAJ7370469.1"/>
    <property type="molecule type" value="Genomic_DNA"/>
</dbReference>
<accession>A0A9X0CR62</accession>
<feature type="compositionally biased region" description="Polar residues" evidence="1">
    <location>
        <begin position="101"/>
        <end position="116"/>
    </location>
</feature>
<evidence type="ECO:0000313" key="3">
    <source>
        <dbReference type="Proteomes" id="UP001163046"/>
    </source>
</evidence>
<evidence type="ECO:0000256" key="1">
    <source>
        <dbReference type="SAM" id="MobiDB-lite"/>
    </source>
</evidence>
<name>A0A9X0CR62_9CNID</name>
<proteinExistence type="predicted"/>
<protein>
    <submittedName>
        <fullName evidence="2">Uncharacterized protein</fullName>
    </submittedName>
</protein>
<dbReference type="Proteomes" id="UP001163046">
    <property type="component" value="Unassembled WGS sequence"/>
</dbReference>
<evidence type="ECO:0000313" key="2">
    <source>
        <dbReference type="EMBL" id="KAJ7370469.1"/>
    </source>
</evidence>
<feature type="compositionally biased region" description="Polar residues" evidence="1">
    <location>
        <begin position="133"/>
        <end position="143"/>
    </location>
</feature>
<gene>
    <name evidence="2" type="ORF">OS493_032033</name>
</gene>
<reference evidence="2" key="1">
    <citation type="submission" date="2023-01" db="EMBL/GenBank/DDBJ databases">
        <title>Genome assembly of the deep-sea coral Lophelia pertusa.</title>
        <authorList>
            <person name="Herrera S."/>
            <person name="Cordes E."/>
        </authorList>
    </citation>
    <scope>NUCLEOTIDE SEQUENCE</scope>
    <source>
        <strain evidence="2">USNM1676648</strain>
        <tissue evidence="2">Polyp</tissue>
    </source>
</reference>
<organism evidence="2 3">
    <name type="scientific">Desmophyllum pertusum</name>
    <dbReference type="NCBI Taxonomy" id="174260"/>
    <lineage>
        <taxon>Eukaryota</taxon>
        <taxon>Metazoa</taxon>
        <taxon>Cnidaria</taxon>
        <taxon>Anthozoa</taxon>
        <taxon>Hexacorallia</taxon>
        <taxon>Scleractinia</taxon>
        <taxon>Caryophylliina</taxon>
        <taxon>Caryophylliidae</taxon>
        <taxon>Desmophyllum</taxon>
    </lineage>
</organism>